<evidence type="ECO:0000313" key="2">
    <source>
        <dbReference type="Proteomes" id="UP001286313"/>
    </source>
</evidence>
<organism evidence="1 2">
    <name type="scientific">Petrolisthes cinctipes</name>
    <name type="common">Flat porcelain crab</name>
    <dbReference type="NCBI Taxonomy" id="88211"/>
    <lineage>
        <taxon>Eukaryota</taxon>
        <taxon>Metazoa</taxon>
        <taxon>Ecdysozoa</taxon>
        <taxon>Arthropoda</taxon>
        <taxon>Crustacea</taxon>
        <taxon>Multicrustacea</taxon>
        <taxon>Malacostraca</taxon>
        <taxon>Eumalacostraca</taxon>
        <taxon>Eucarida</taxon>
        <taxon>Decapoda</taxon>
        <taxon>Pleocyemata</taxon>
        <taxon>Anomura</taxon>
        <taxon>Galatheoidea</taxon>
        <taxon>Porcellanidae</taxon>
        <taxon>Petrolisthes</taxon>
    </lineage>
</organism>
<dbReference type="AlphaFoldDB" id="A0AAE1BZI7"/>
<keyword evidence="2" id="KW-1185">Reference proteome</keyword>
<accession>A0AAE1BZI7</accession>
<dbReference type="EMBL" id="JAWQEG010005552">
    <property type="protein sequence ID" value="KAK3857650.1"/>
    <property type="molecule type" value="Genomic_DNA"/>
</dbReference>
<reference evidence="1" key="1">
    <citation type="submission" date="2023-10" db="EMBL/GenBank/DDBJ databases">
        <title>Genome assemblies of two species of porcelain crab, Petrolisthes cinctipes and Petrolisthes manimaculis (Anomura: Porcellanidae).</title>
        <authorList>
            <person name="Angst P."/>
        </authorList>
    </citation>
    <scope>NUCLEOTIDE SEQUENCE</scope>
    <source>
        <strain evidence="1">PB745_01</strain>
        <tissue evidence="1">Gill</tissue>
    </source>
</reference>
<dbReference type="Proteomes" id="UP001286313">
    <property type="component" value="Unassembled WGS sequence"/>
</dbReference>
<comment type="caution">
    <text evidence="1">The sequence shown here is derived from an EMBL/GenBank/DDBJ whole genome shotgun (WGS) entry which is preliminary data.</text>
</comment>
<gene>
    <name evidence="1" type="ORF">Pcinc_036113</name>
</gene>
<evidence type="ECO:0000313" key="1">
    <source>
        <dbReference type="EMBL" id="KAK3857650.1"/>
    </source>
</evidence>
<proteinExistence type="predicted"/>
<protein>
    <submittedName>
        <fullName evidence="1">Uncharacterized protein</fullName>
    </submittedName>
</protein>
<sequence length="133" mass="15178">MALEDWCLWQRIGDGDGGLVMMAEDWYQLYLRQLNTTHSQRNNQCVEEDKKIQVWCVRRTRRCRCVECQEDKKMQVCGGGQEDTGVVCQEDKKMQEDKMMQVCGGGQEDTGVVCQEDKKMQVCGVSGQEDAGV</sequence>
<name>A0AAE1BZI7_PETCI</name>